<dbReference type="EMBL" id="LN679104">
    <property type="protein sequence ID" value="CEL60750.1"/>
    <property type="molecule type" value="Genomic_DNA"/>
</dbReference>
<protein>
    <submittedName>
        <fullName evidence="2">Uncharacterized protein</fullName>
    </submittedName>
</protein>
<sequence length="190" mass="20622">MSVNKPNLMDNPEPEAHPANGGGGDDHPSDANTKSNIQPTSNLSSSAGGNLNPGADCTKCSMTSQSLSPLTQFQSYGGINARLVNLGRKQLQTKGLKSFEHFDKVADEFDTALRLLGSSIQLFGSSVGVLHAIRQLRNAFSTFRHHFRKNAASLYESVKPNERVLWETKPEAQGNGQTIKFDSRNLSTYG</sequence>
<evidence type="ECO:0000313" key="2">
    <source>
        <dbReference type="EMBL" id="CEL60750.1"/>
    </source>
</evidence>
<evidence type="ECO:0000313" key="3">
    <source>
        <dbReference type="Proteomes" id="UP000059188"/>
    </source>
</evidence>
<dbReference type="Proteomes" id="UP000059188">
    <property type="component" value="Unassembled WGS sequence"/>
</dbReference>
<organism evidence="2 3">
    <name type="scientific">Thanatephorus cucumeris (strain AG1-IB / isolate 7/3/14)</name>
    <name type="common">Lettuce bottom rot fungus</name>
    <name type="synonym">Rhizoctonia solani</name>
    <dbReference type="NCBI Taxonomy" id="1108050"/>
    <lineage>
        <taxon>Eukaryota</taxon>
        <taxon>Fungi</taxon>
        <taxon>Dikarya</taxon>
        <taxon>Basidiomycota</taxon>
        <taxon>Agaricomycotina</taxon>
        <taxon>Agaricomycetes</taxon>
        <taxon>Cantharellales</taxon>
        <taxon>Ceratobasidiaceae</taxon>
        <taxon>Rhizoctonia</taxon>
        <taxon>Rhizoctonia solani AG-1</taxon>
    </lineage>
</organism>
<proteinExistence type="predicted"/>
<feature type="compositionally biased region" description="Low complexity" evidence="1">
    <location>
        <begin position="41"/>
        <end position="50"/>
    </location>
</feature>
<evidence type="ECO:0000256" key="1">
    <source>
        <dbReference type="SAM" id="MobiDB-lite"/>
    </source>
</evidence>
<reference evidence="2 3" key="1">
    <citation type="submission" date="2014-11" db="EMBL/GenBank/DDBJ databases">
        <authorList>
            <person name="Wibberg Daniel"/>
        </authorList>
    </citation>
    <scope>NUCLEOTIDE SEQUENCE [LARGE SCALE GENOMIC DNA]</scope>
    <source>
        <strain evidence="2">Rhizoctonia solani AG1-IB 7/3/14</strain>
    </source>
</reference>
<keyword evidence="3" id="KW-1185">Reference proteome</keyword>
<gene>
    <name evidence="2" type="ORF">RSOLAG1IB_03989</name>
</gene>
<name>A0A0B7FSU2_THACB</name>
<feature type="region of interest" description="Disordered" evidence="1">
    <location>
        <begin position="1"/>
        <end position="50"/>
    </location>
</feature>
<dbReference type="AlphaFoldDB" id="A0A0B7FSU2"/>
<feature type="compositionally biased region" description="Polar residues" evidence="1">
    <location>
        <begin position="30"/>
        <end position="40"/>
    </location>
</feature>
<accession>A0A0B7FSU2</accession>